<organism evidence="8 9">
    <name type="scientific">Diaporthe helianthi</name>
    <dbReference type="NCBI Taxonomy" id="158607"/>
    <lineage>
        <taxon>Eukaryota</taxon>
        <taxon>Fungi</taxon>
        <taxon>Dikarya</taxon>
        <taxon>Ascomycota</taxon>
        <taxon>Pezizomycotina</taxon>
        <taxon>Sordariomycetes</taxon>
        <taxon>Sordariomycetidae</taxon>
        <taxon>Diaporthales</taxon>
        <taxon>Diaporthaceae</taxon>
        <taxon>Diaporthe</taxon>
    </lineage>
</organism>
<feature type="compositionally biased region" description="Basic and acidic residues" evidence="5">
    <location>
        <begin position="172"/>
        <end position="190"/>
    </location>
</feature>
<feature type="region of interest" description="Disordered" evidence="5">
    <location>
        <begin position="1"/>
        <end position="22"/>
    </location>
</feature>
<dbReference type="InterPro" id="IPR022596">
    <property type="entry name" value="GPR1/2/3_C"/>
</dbReference>
<evidence type="ECO:0000313" key="9">
    <source>
        <dbReference type="Proteomes" id="UP000094444"/>
    </source>
</evidence>
<proteinExistence type="predicted"/>
<evidence type="ECO:0000256" key="6">
    <source>
        <dbReference type="SAM" id="Phobius"/>
    </source>
</evidence>
<dbReference type="STRING" id="158607.A0A2P5HMP0"/>
<dbReference type="OrthoDB" id="5368598at2759"/>
<evidence type="ECO:0000256" key="5">
    <source>
        <dbReference type="SAM" id="MobiDB-lite"/>
    </source>
</evidence>
<dbReference type="AlphaFoldDB" id="A0A2P5HMP0"/>
<accession>A0A2P5HMP0</accession>
<gene>
    <name evidence="8" type="ORF">DHEL01_v210093</name>
</gene>
<evidence type="ECO:0000256" key="4">
    <source>
        <dbReference type="ARBA" id="ARBA00023136"/>
    </source>
</evidence>
<reference evidence="8" key="1">
    <citation type="submission" date="2017-09" db="EMBL/GenBank/DDBJ databases">
        <title>Polyketide synthases of a Diaporthe helianthi virulent isolate.</title>
        <authorList>
            <person name="Baroncelli R."/>
        </authorList>
    </citation>
    <scope>NUCLEOTIDE SEQUENCE [LARGE SCALE GENOMIC DNA]</scope>
    <source>
        <strain evidence="8">7/96</strain>
    </source>
</reference>
<dbReference type="GO" id="GO:0004930">
    <property type="term" value="F:G protein-coupled receptor activity"/>
    <property type="evidence" value="ECO:0007669"/>
    <property type="project" value="TreeGrafter"/>
</dbReference>
<feature type="domain" description="G protein-coupled receptor GPR1/2/3 C-terminal" evidence="7">
    <location>
        <begin position="67"/>
        <end position="138"/>
    </location>
</feature>
<sequence>MEEEDERSKGEYLNVGRSSRSKGPQMHIFTILQQGPSRHKETTPRPTTVIPSLDYGTLASDEVSRVRDRIRRQLRLLFIYPAVYACVWMFPLVSDVIGFGEDHHHGPYWVSVASLISLCVQGLADSIVFCVRERPWRHMQGGFWENMGSFINGLSFDSRNDIGRTREEMFHEGSRARLRREGEMEREQRANRFSQGGTSQASVSRNWWDVEPNITDIEVESQDGKGDGDERREHDMVGDRGSTQTN</sequence>
<feature type="compositionally biased region" description="Basic and acidic residues" evidence="5">
    <location>
        <begin position="1"/>
        <end position="10"/>
    </location>
</feature>
<evidence type="ECO:0000256" key="1">
    <source>
        <dbReference type="ARBA" id="ARBA00004141"/>
    </source>
</evidence>
<dbReference type="GO" id="GO:0005886">
    <property type="term" value="C:plasma membrane"/>
    <property type="evidence" value="ECO:0007669"/>
    <property type="project" value="TreeGrafter"/>
</dbReference>
<evidence type="ECO:0000259" key="7">
    <source>
        <dbReference type="Pfam" id="PF11970"/>
    </source>
</evidence>
<keyword evidence="2 6" id="KW-0812">Transmembrane</keyword>
<keyword evidence="8" id="KW-0675">Receptor</keyword>
<dbReference type="Pfam" id="PF11970">
    <property type="entry name" value="GPR_Gpa2_C"/>
    <property type="match status" value="1"/>
</dbReference>
<evidence type="ECO:0000256" key="2">
    <source>
        <dbReference type="ARBA" id="ARBA00022692"/>
    </source>
</evidence>
<name>A0A2P5HMP0_DIAHE</name>
<feature type="transmembrane region" description="Helical" evidence="6">
    <location>
        <begin position="108"/>
        <end position="131"/>
    </location>
</feature>
<dbReference type="EMBL" id="MAVT02001246">
    <property type="protein sequence ID" value="POS71510.1"/>
    <property type="molecule type" value="Genomic_DNA"/>
</dbReference>
<feature type="region of interest" description="Disordered" evidence="5">
    <location>
        <begin position="172"/>
        <end position="246"/>
    </location>
</feature>
<keyword evidence="9" id="KW-1185">Reference proteome</keyword>
<dbReference type="GO" id="GO:0007189">
    <property type="term" value="P:adenylate cyclase-activating G protein-coupled receptor signaling pathway"/>
    <property type="evidence" value="ECO:0007669"/>
    <property type="project" value="TreeGrafter"/>
</dbReference>
<dbReference type="PANTHER" id="PTHR23112">
    <property type="entry name" value="G PROTEIN-COUPLED RECEPTOR 157-RELATED"/>
    <property type="match status" value="1"/>
</dbReference>
<dbReference type="Proteomes" id="UP000094444">
    <property type="component" value="Unassembled WGS sequence"/>
</dbReference>
<comment type="subcellular location">
    <subcellularLocation>
        <location evidence="1">Membrane</location>
        <topology evidence="1">Multi-pass membrane protein</topology>
    </subcellularLocation>
</comment>
<keyword evidence="3 6" id="KW-1133">Transmembrane helix</keyword>
<comment type="caution">
    <text evidence="8">The sequence shown here is derived from an EMBL/GenBank/DDBJ whole genome shotgun (WGS) entry which is preliminary data.</text>
</comment>
<feature type="compositionally biased region" description="Basic and acidic residues" evidence="5">
    <location>
        <begin position="222"/>
        <end position="238"/>
    </location>
</feature>
<evidence type="ECO:0000256" key="3">
    <source>
        <dbReference type="ARBA" id="ARBA00022989"/>
    </source>
</evidence>
<protein>
    <submittedName>
        <fullName evidence="8">G-protein-coupled receptor 4</fullName>
    </submittedName>
</protein>
<feature type="transmembrane region" description="Helical" evidence="6">
    <location>
        <begin position="74"/>
        <end position="93"/>
    </location>
</feature>
<feature type="compositionally biased region" description="Polar residues" evidence="5">
    <location>
        <begin position="191"/>
        <end position="205"/>
    </location>
</feature>
<keyword evidence="4 6" id="KW-0472">Membrane</keyword>
<dbReference type="InParanoid" id="A0A2P5HMP0"/>
<evidence type="ECO:0000313" key="8">
    <source>
        <dbReference type="EMBL" id="POS71510.1"/>
    </source>
</evidence>
<dbReference type="PANTHER" id="PTHR23112:SF37">
    <property type="entry name" value="G PROTEIN-COUPLED RECEPTOR GPR1"/>
    <property type="match status" value="1"/>
</dbReference>